<dbReference type="Gene3D" id="3.40.1650.10">
    <property type="entry name" value="RbsD-like domain"/>
    <property type="match status" value="1"/>
</dbReference>
<name>A0A5P8KE75_9ACTN</name>
<keyword evidence="5" id="KW-1185">Reference proteome</keyword>
<dbReference type="GO" id="GO:0062193">
    <property type="term" value="F:D-ribose pyranase activity"/>
    <property type="evidence" value="ECO:0007669"/>
    <property type="project" value="UniProtKB-EC"/>
</dbReference>
<evidence type="ECO:0000256" key="2">
    <source>
        <dbReference type="ARBA" id="ARBA00012862"/>
    </source>
</evidence>
<protein>
    <recommendedName>
        <fullName evidence="2">D-ribose pyranase</fullName>
        <ecNumber evidence="2">5.4.99.62</ecNumber>
    </recommendedName>
</protein>
<organism evidence="4 5">
    <name type="scientific">Streptomyces phaeolivaceus</name>
    <dbReference type="NCBI Taxonomy" id="2653200"/>
    <lineage>
        <taxon>Bacteria</taxon>
        <taxon>Bacillati</taxon>
        <taxon>Actinomycetota</taxon>
        <taxon>Actinomycetes</taxon>
        <taxon>Kitasatosporales</taxon>
        <taxon>Streptomycetaceae</taxon>
        <taxon>Streptomyces</taxon>
    </lineage>
</organism>
<proteinExistence type="predicted"/>
<dbReference type="EMBL" id="CP045096">
    <property type="protein sequence ID" value="QFR01634.1"/>
    <property type="molecule type" value="Genomic_DNA"/>
</dbReference>
<evidence type="ECO:0000313" key="5">
    <source>
        <dbReference type="Proteomes" id="UP000327294"/>
    </source>
</evidence>
<dbReference type="InterPro" id="IPR007721">
    <property type="entry name" value="RbsD_FucU"/>
</dbReference>
<dbReference type="Proteomes" id="UP000327294">
    <property type="component" value="Chromosome"/>
</dbReference>
<dbReference type="AlphaFoldDB" id="A0A5P8KE75"/>
<comment type="catalytic activity">
    <reaction evidence="1">
        <text>beta-D-ribopyranose = beta-D-ribofuranose</text>
        <dbReference type="Rhea" id="RHEA:25432"/>
        <dbReference type="ChEBI" id="CHEBI:27476"/>
        <dbReference type="ChEBI" id="CHEBI:47002"/>
        <dbReference type="EC" id="5.4.99.62"/>
    </reaction>
</comment>
<dbReference type="RefSeq" id="WP_152172961.1">
    <property type="nucleotide sequence ID" value="NZ_CP045096.1"/>
</dbReference>
<reference evidence="4 5" key="1">
    <citation type="submission" date="2019-10" db="EMBL/GenBank/DDBJ databases">
        <title>Streptomyces sp. strain GY16 isolated from leaves of Broussonetia papyrifera.</title>
        <authorList>
            <person name="Mo P."/>
        </authorList>
    </citation>
    <scope>NUCLEOTIDE SEQUENCE [LARGE SCALE GENOMIC DNA]</scope>
    <source>
        <strain evidence="4 5">GY16</strain>
    </source>
</reference>
<evidence type="ECO:0000256" key="3">
    <source>
        <dbReference type="ARBA" id="ARBA00023235"/>
    </source>
</evidence>
<evidence type="ECO:0000313" key="4">
    <source>
        <dbReference type="EMBL" id="QFR01634.1"/>
    </source>
</evidence>
<dbReference type="GO" id="GO:0005996">
    <property type="term" value="P:monosaccharide metabolic process"/>
    <property type="evidence" value="ECO:0007669"/>
    <property type="project" value="InterPro"/>
</dbReference>
<dbReference type="GO" id="GO:0048029">
    <property type="term" value="F:monosaccharide binding"/>
    <property type="evidence" value="ECO:0007669"/>
    <property type="project" value="InterPro"/>
</dbReference>
<sequence length="188" mass="20509">MTESPQEQPKARLLHPRLAAVLAGLRHGEMVCVSDAGSGSSEKSLVPLAPDVERIDLGIATDIPTCREVVGALHAAGDFEAAIVADVTPEANEPLMSYLVKTFGDDCVHVVDYLPTWYELRNRVKVFIQTGDYGLAASTILVAGYPSPNIPLEWLKSNEWYERLLDEGGKFVSDGETWHRVDDADTDG</sequence>
<accession>A0A5P8KE75</accession>
<dbReference type="KEGG" id="sphv:F9278_41775"/>
<dbReference type="EC" id="5.4.99.62" evidence="2"/>
<dbReference type="InterPro" id="IPR023750">
    <property type="entry name" value="RbsD-like_sf"/>
</dbReference>
<keyword evidence="3" id="KW-0413">Isomerase</keyword>
<evidence type="ECO:0000256" key="1">
    <source>
        <dbReference type="ARBA" id="ARBA00000223"/>
    </source>
</evidence>
<dbReference type="SUPFAM" id="SSF102546">
    <property type="entry name" value="RbsD-like"/>
    <property type="match status" value="1"/>
</dbReference>
<gene>
    <name evidence="4" type="ORF">F9278_41775</name>
</gene>
<dbReference type="Pfam" id="PF05025">
    <property type="entry name" value="RbsD_FucU"/>
    <property type="match status" value="1"/>
</dbReference>